<sequence>MSDTIYDEVRYSNFPYAQTHPDRLATVAVLHGIEPPDPFTARVLEIGCGAGGNMLAMAAATPGLTAVGVDLAATPIAEAQQAVQEIGLTNAEFHQADVRDLTNGRLGQFDYVIAHGVYGWIPEEADDALLATIKASLTPDGIAYVSFNAQPGGYFRRMLRDAGLWHARKEDGALAQAAKAQELYKFLAEHRVTEADTYGALLSREIPVLADAPSYRLVHDDLGEFWTPRWFGQFAEHAAGHGLGYVGEADLFSLRTEMLPEGVEPLAWDLVDGDRVAFENLSDVLTARHFRQSVICHAGRDVAPEAAPDRTRRLHWAVRPNAEPLEVGLTADAFRVLDARRPRAVSFDALREELDADPVALGEALLEGFRRERLMPHAGPLRAAETPGERPRASRLARWQAGRGADMVSLAYMRVRMEEPAARVLITLLDGTRDREAIQADLKSAVGFEIGLEDLERNLVELARLFLLEP</sequence>
<organism evidence="4 5">
    <name type="scientific">Solirubrobacter pauli</name>
    <dbReference type="NCBI Taxonomy" id="166793"/>
    <lineage>
        <taxon>Bacteria</taxon>
        <taxon>Bacillati</taxon>
        <taxon>Actinomycetota</taxon>
        <taxon>Thermoleophilia</taxon>
        <taxon>Solirubrobacterales</taxon>
        <taxon>Solirubrobacteraceae</taxon>
        <taxon>Solirubrobacter</taxon>
    </lineage>
</organism>
<dbReference type="CDD" id="cd02440">
    <property type="entry name" value="AdoMet_MTases"/>
    <property type="match status" value="1"/>
</dbReference>
<dbReference type="PANTHER" id="PTHR43667:SF2">
    <property type="entry name" value="FATTY ACID C-METHYL TRANSFERASE"/>
    <property type="match status" value="1"/>
</dbReference>
<comment type="caution">
    <text evidence="4">The sequence shown here is derived from an EMBL/GenBank/DDBJ whole genome shotgun (WGS) entry which is preliminary data.</text>
</comment>
<evidence type="ECO:0000259" key="2">
    <source>
        <dbReference type="Pfam" id="PF13649"/>
    </source>
</evidence>
<keyword evidence="4" id="KW-0489">Methyltransferase</keyword>
<protein>
    <submittedName>
        <fullName evidence="4">Putative methyltransferase family protein</fullName>
    </submittedName>
</protein>
<dbReference type="Pfam" id="PF21782">
    <property type="entry name" value="WHD_PKMT"/>
    <property type="match status" value="1"/>
</dbReference>
<reference evidence="4 5" key="1">
    <citation type="submission" date="2018-10" db="EMBL/GenBank/DDBJ databases">
        <title>Genomic Encyclopedia of Archaeal and Bacterial Type Strains, Phase II (KMG-II): from individual species to whole genera.</title>
        <authorList>
            <person name="Goeker M."/>
        </authorList>
    </citation>
    <scope>NUCLEOTIDE SEQUENCE [LARGE SCALE GENOMIC DNA]</scope>
    <source>
        <strain evidence="4 5">DSM 14954</strain>
    </source>
</reference>
<dbReference type="Proteomes" id="UP000278962">
    <property type="component" value="Unassembled WGS sequence"/>
</dbReference>
<dbReference type="AlphaFoldDB" id="A0A660LA07"/>
<dbReference type="InterPro" id="IPR018773">
    <property type="entry name" value="MeTrfase_reg_dom_prd"/>
</dbReference>
<keyword evidence="4" id="KW-0808">Transferase</keyword>
<dbReference type="InterPro" id="IPR029063">
    <property type="entry name" value="SAM-dependent_MTases_sf"/>
</dbReference>
<evidence type="ECO:0000259" key="1">
    <source>
        <dbReference type="Pfam" id="PF10119"/>
    </source>
</evidence>
<dbReference type="GO" id="GO:0008168">
    <property type="term" value="F:methyltransferase activity"/>
    <property type="evidence" value="ECO:0007669"/>
    <property type="project" value="UniProtKB-KW"/>
</dbReference>
<dbReference type="PANTHER" id="PTHR43667">
    <property type="entry name" value="CYCLOPROPANE-FATTY-ACYL-PHOSPHOLIPID SYNTHASE"/>
    <property type="match status" value="1"/>
</dbReference>
<dbReference type="InterPro" id="IPR050723">
    <property type="entry name" value="CFA/CMAS"/>
</dbReference>
<evidence type="ECO:0000259" key="3">
    <source>
        <dbReference type="Pfam" id="PF21782"/>
    </source>
</evidence>
<feature type="domain" description="Methyltransferase regulatory" evidence="1">
    <location>
        <begin position="215"/>
        <end position="297"/>
    </location>
</feature>
<keyword evidence="5" id="KW-1185">Reference proteome</keyword>
<dbReference type="InterPro" id="IPR041698">
    <property type="entry name" value="Methyltransf_25"/>
</dbReference>
<dbReference type="OrthoDB" id="3825914at2"/>
<dbReference type="RefSeq" id="WP_121248920.1">
    <property type="nucleotide sequence ID" value="NZ_RBIL01000001.1"/>
</dbReference>
<feature type="domain" description="Methyltransferase" evidence="2">
    <location>
        <begin position="43"/>
        <end position="141"/>
    </location>
</feature>
<gene>
    <name evidence="4" type="ORF">C8N24_1191</name>
</gene>
<dbReference type="GO" id="GO:0032259">
    <property type="term" value="P:methylation"/>
    <property type="evidence" value="ECO:0007669"/>
    <property type="project" value="UniProtKB-KW"/>
</dbReference>
<accession>A0A660LA07</accession>
<dbReference type="Pfam" id="PF10119">
    <property type="entry name" value="MethyTransf_Reg"/>
    <property type="match status" value="1"/>
</dbReference>
<evidence type="ECO:0000313" key="5">
    <source>
        <dbReference type="Proteomes" id="UP000278962"/>
    </source>
</evidence>
<dbReference type="Pfam" id="PF13649">
    <property type="entry name" value="Methyltransf_25"/>
    <property type="match status" value="1"/>
</dbReference>
<name>A0A660LA07_9ACTN</name>
<dbReference type="Gene3D" id="3.40.50.150">
    <property type="entry name" value="Vaccinia Virus protein VP39"/>
    <property type="match status" value="1"/>
</dbReference>
<feature type="domain" description="PKMT C-terminal winged helix" evidence="3">
    <location>
        <begin position="389"/>
        <end position="446"/>
    </location>
</feature>
<evidence type="ECO:0000313" key="4">
    <source>
        <dbReference type="EMBL" id="RKQ91369.1"/>
    </source>
</evidence>
<proteinExistence type="predicted"/>
<dbReference type="InterPro" id="IPR048976">
    <property type="entry name" value="WHD_PKMT"/>
</dbReference>
<dbReference type="SUPFAM" id="SSF53335">
    <property type="entry name" value="S-adenosyl-L-methionine-dependent methyltransferases"/>
    <property type="match status" value="1"/>
</dbReference>
<dbReference type="EMBL" id="RBIL01000001">
    <property type="protein sequence ID" value="RKQ91369.1"/>
    <property type="molecule type" value="Genomic_DNA"/>
</dbReference>